<reference evidence="2" key="1">
    <citation type="submission" date="2022-03" db="EMBL/GenBank/DDBJ databases">
        <title>The complete genome sequence of a Methyloterrigena soli.</title>
        <authorList>
            <person name="Zi Z."/>
        </authorList>
    </citation>
    <scope>NUCLEOTIDE SEQUENCE</scope>
    <source>
        <strain evidence="2">M48</strain>
    </source>
</reference>
<proteinExistence type="predicted"/>
<dbReference type="EMBL" id="JALAZD010000004">
    <property type="protein sequence ID" value="MCI0129223.1"/>
    <property type="molecule type" value="Genomic_DNA"/>
</dbReference>
<gene>
    <name evidence="2" type="ORF">ML536_20515</name>
</gene>
<evidence type="ECO:0000256" key="1">
    <source>
        <dbReference type="SAM" id="MobiDB-lite"/>
    </source>
</evidence>
<dbReference type="InterPro" id="IPR006448">
    <property type="entry name" value="Phage_term_ssu_P27"/>
</dbReference>
<accession>A0AA41UD23</accession>
<evidence type="ECO:0000313" key="3">
    <source>
        <dbReference type="Proteomes" id="UP001156140"/>
    </source>
</evidence>
<protein>
    <submittedName>
        <fullName evidence="2">P27 family phage terminase small subunit</fullName>
    </submittedName>
</protein>
<organism evidence="2 3">
    <name type="scientific">Paradevosia shaoguanensis</name>
    <dbReference type="NCBI Taxonomy" id="1335043"/>
    <lineage>
        <taxon>Bacteria</taxon>
        <taxon>Pseudomonadati</taxon>
        <taxon>Pseudomonadota</taxon>
        <taxon>Alphaproteobacteria</taxon>
        <taxon>Hyphomicrobiales</taxon>
        <taxon>Devosiaceae</taxon>
        <taxon>Paradevosia</taxon>
    </lineage>
</organism>
<feature type="region of interest" description="Disordered" evidence="1">
    <location>
        <begin position="112"/>
        <end position="142"/>
    </location>
</feature>
<dbReference type="RefSeq" id="WP_035095675.1">
    <property type="nucleotide sequence ID" value="NZ_JAKETQ010000004.1"/>
</dbReference>
<name>A0AA41UD23_9HYPH</name>
<dbReference type="Proteomes" id="UP001156140">
    <property type="component" value="Unassembled WGS sequence"/>
</dbReference>
<evidence type="ECO:0000313" key="2">
    <source>
        <dbReference type="EMBL" id="MCI0129223.1"/>
    </source>
</evidence>
<comment type="caution">
    <text evidence="2">The sequence shown here is derived from an EMBL/GenBank/DDBJ whole genome shotgun (WGS) entry which is preliminary data.</text>
</comment>
<dbReference type="Pfam" id="PF05119">
    <property type="entry name" value="Terminase_4"/>
    <property type="match status" value="1"/>
</dbReference>
<keyword evidence="3" id="KW-1185">Reference proteome</keyword>
<sequence length="142" mass="15653">MDVIEGTGAIVPEPDWESLFNDVLEVSAAKEHWRRVTTELKERALMSPGNAHALQRLVVAYVLYDRSLREVAEHGAVTKPKRGNNRAIARTSPHFSAMRELASDAATLEAEFGLSPRRRSTATKVQNGKKAPRAADRYLSGG</sequence>
<dbReference type="AlphaFoldDB" id="A0AA41UD23"/>